<name>A0A9D4UWU0_ADICA</name>
<sequence length="99" mass="10251">MGGCGDGVLPGLLPAAVFTAPPPWLLRASAPHAWYSNDSTGLHAIVTPPLISSALRLASCAFSIIAYFTCAAAFLVLPPARAVLPFFRTPLSQTSSPSL</sequence>
<keyword evidence="1" id="KW-0812">Transmembrane</keyword>
<feature type="transmembrane region" description="Helical" evidence="1">
    <location>
        <begin position="54"/>
        <end position="77"/>
    </location>
</feature>
<keyword evidence="1" id="KW-0472">Membrane</keyword>
<organism evidence="2 3">
    <name type="scientific">Adiantum capillus-veneris</name>
    <name type="common">Maidenhair fern</name>
    <dbReference type="NCBI Taxonomy" id="13818"/>
    <lineage>
        <taxon>Eukaryota</taxon>
        <taxon>Viridiplantae</taxon>
        <taxon>Streptophyta</taxon>
        <taxon>Embryophyta</taxon>
        <taxon>Tracheophyta</taxon>
        <taxon>Polypodiopsida</taxon>
        <taxon>Polypodiidae</taxon>
        <taxon>Polypodiales</taxon>
        <taxon>Pteridineae</taxon>
        <taxon>Pteridaceae</taxon>
        <taxon>Vittarioideae</taxon>
        <taxon>Adiantum</taxon>
    </lineage>
</organism>
<dbReference type="AlphaFoldDB" id="A0A9D4UWU0"/>
<accession>A0A9D4UWU0</accession>
<evidence type="ECO:0000313" key="3">
    <source>
        <dbReference type="Proteomes" id="UP000886520"/>
    </source>
</evidence>
<keyword evidence="1" id="KW-1133">Transmembrane helix</keyword>
<dbReference type="EMBL" id="JABFUD020000009">
    <property type="protein sequence ID" value="KAI5075660.1"/>
    <property type="molecule type" value="Genomic_DNA"/>
</dbReference>
<reference evidence="2" key="1">
    <citation type="submission" date="2021-01" db="EMBL/GenBank/DDBJ databases">
        <title>Adiantum capillus-veneris genome.</title>
        <authorList>
            <person name="Fang Y."/>
            <person name="Liao Q."/>
        </authorList>
    </citation>
    <scope>NUCLEOTIDE SEQUENCE</scope>
    <source>
        <strain evidence="2">H3</strain>
        <tissue evidence="2">Leaf</tissue>
    </source>
</reference>
<evidence type="ECO:0000313" key="2">
    <source>
        <dbReference type="EMBL" id="KAI5075660.1"/>
    </source>
</evidence>
<proteinExistence type="predicted"/>
<dbReference type="Proteomes" id="UP000886520">
    <property type="component" value="Chromosome 9"/>
</dbReference>
<keyword evidence="3" id="KW-1185">Reference proteome</keyword>
<protein>
    <submittedName>
        <fullName evidence="2">Uncharacterized protein</fullName>
    </submittedName>
</protein>
<comment type="caution">
    <text evidence="2">The sequence shown here is derived from an EMBL/GenBank/DDBJ whole genome shotgun (WGS) entry which is preliminary data.</text>
</comment>
<gene>
    <name evidence="2" type="ORF">GOP47_0009736</name>
</gene>
<evidence type="ECO:0000256" key="1">
    <source>
        <dbReference type="SAM" id="Phobius"/>
    </source>
</evidence>